<protein>
    <recommendedName>
        <fullName evidence="4">Lipocalin-like domain-containing protein</fullName>
    </recommendedName>
</protein>
<evidence type="ECO:0000256" key="1">
    <source>
        <dbReference type="SAM" id="MobiDB-lite"/>
    </source>
</evidence>
<comment type="caution">
    <text evidence="2">The sequence shown here is derived from an EMBL/GenBank/DDBJ whole genome shotgun (WGS) entry which is preliminary data.</text>
</comment>
<evidence type="ECO:0008006" key="4">
    <source>
        <dbReference type="Google" id="ProtNLM"/>
    </source>
</evidence>
<evidence type="ECO:0000313" key="3">
    <source>
        <dbReference type="Proteomes" id="UP001500507"/>
    </source>
</evidence>
<proteinExistence type="predicted"/>
<gene>
    <name evidence="2" type="ORF">GCM10009117_09870</name>
</gene>
<sequence>MLTITSACSTDDDSTDNTNDPTVQIAEVETTVSSGTWRITNYNDSGEDETSDFNGYAFSFNSDGSLVATNGTITYTGTWAVVEDDDSDDDSPDDNDIDFVISFPVDDDNDFEDLNDDWDIESYTDTTINLIDISGGNGGTDILVFERN</sequence>
<feature type="region of interest" description="Disordered" evidence="1">
    <location>
        <begin position="1"/>
        <end position="20"/>
    </location>
</feature>
<dbReference type="Proteomes" id="UP001500507">
    <property type="component" value="Unassembled WGS sequence"/>
</dbReference>
<dbReference type="EMBL" id="BAAAFG010000012">
    <property type="protein sequence ID" value="GAA0871841.1"/>
    <property type="molecule type" value="Genomic_DNA"/>
</dbReference>
<keyword evidence="3" id="KW-1185">Reference proteome</keyword>
<evidence type="ECO:0000313" key="2">
    <source>
        <dbReference type="EMBL" id="GAA0871841.1"/>
    </source>
</evidence>
<accession>A0ABP3XR85</accession>
<name>A0ABP3XR85_9FLAO</name>
<reference evidence="3" key="1">
    <citation type="journal article" date="2019" name="Int. J. Syst. Evol. Microbiol.">
        <title>The Global Catalogue of Microorganisms (GCM) 10K type strain sequencing project: providing services to taxonomists for standard genome sequencing and annotation.</title>
        <authorList>
            <consortium name="The Broad Institute Genomics Platform"/>
            <consortium name="The Broad Institute Genome Sequencing Center for Infectious Disease"/>
            <person name="Wu L."/>
            <person name="Ma J."/>
        </authorList>
    </citation>
    <scope>NUCLEOTIDE SEQUENCE [LARGE SCALE GENOMIC DNA]</scope>
    <source>
        <strain evidence="3">JCM 16082</strain>
    </source>
</reference>
<organism evidence="2 3">
    <name type="scientific">Gangjinia marincola</name>
    <dbReference type="NCBI Taxonomy" id="578463"/>
    <lineage>
        <taxon>Bacteria</taxon>
        <taxon>Pseudomonadati</taxon>
        <taxon>Bacteroidota</taxon>
        <taxon>Flavobacteriia</taxon>
        <taxon>Flavobacteriales</taxon>
        <taxon>Flavobacteriaceae</taxon>
        <taxon>Gangjinia</taxon>
    </lineage>
</organism>